<sequence>MACDRTLAPSEATMRDDVGKRKLKVVKMKTGLSSDLVSNSMIQT</sequence>
<evidence type="ECO:0000313" key="1">
    <source>
        <dbReference type="EMBL" id="VIO65227.1"/>
    </source>
</evidence>
<name>A0A508SVE8_9BRAD</name>
<dbReference type="AlphaFoldDB" id="A0A508SVE8"/>
<reference evidence="1" key="1">
    <citation type="submission" date="2019-02" db="EMBL/GenBank/DDBJ databases">
        <authorList>
            <person name="Pothier F.J."/>
        </authorList>
    </citation>
    <scope>NUCLEOTIDE SEQUENCE</scope>
    <source>
        <strain evidence="1">CI-1B</strain>
    </source>
</reference>
<dbReference type="Proteomes" id="UP000328092">
    <property type="component" value="Unassembled WGS sequence"/>
</dbReference>
<accession>A0A508SVE8</accession>
<organism evidence="1 2">
    <name type="scientific">Bradyrhizobium ivorense</name>
    <dbReference type="NCBI Taxonomy" id="2511166"/>
    <lineage>
        <taxon>Bacteria</taxon>
        <taxon>Pseudomonadati</taxon>
        <taxon>Pseudomonadota</taxon>
        <taxon>Alphaproteobacteria</taxon>
        <taxon>Hyphomicrobiales</taxon>
        <taxon>Nitrobacteraceae</taxon>
        <taxon>Bradyrhizobium</taxon>
    </lineage>
</organism>
<keyword evidence="2" id="KW-1185">Reference proteome</keyword>
<evidence type="ECO:0000313" key="2">
    <source>
        <dbReference type="Proteomes" id="UP000328092"/>
    </source>
</evidence>
<dbReference type="EMBL" id="CAADFC020000004">
    <property type="protein sequence ID" value="VIO65227.1"/>
    <property type="molecule type" value="Genomic_DNA"/>
</dbReference>
<proteinExistence type="predicted"/>
<protein>
    <submittedName>
        <fullName evidence="1">Uncharacterized protein</fullName>
    </submittedName>
</protein>
<gene>
    <name evidence="1" type="ORF">CI1B_03240</name>
</gene>
<comment type="caution">
    <text evidence="1">The sequence shown here is derived from an EMBL/GenBank/DDBJ whole genome shotgun (WGS) entry which is preliminary data.</text>
</comment>